<accession>A0A2S0N998</accession>
<dbReference type="PROSITE" id="PS00061">
    <property type="entry name" value="ADH_SHORT"/>
    <property type="match status" value="1"/>
</dbReference>
<dbReference type="Gene3D" id="3.40.50.720">
    <property type="entry name" value="NAD(P)-binding Rossmann-like Domain"/>
    <property type="match status" value="1"/>
</dbReference>
<evidence type="ECO:0000313" key="4">
    <source>
        <dbReference type="Proteomes" id="UP000237889"/>
    </source>
</evidence>
<dbReference type="InterPro" id="IPR036291">
    <property type="entry name" value="NAD(P)-bd_dom_sf"/>
</dbReference>
<keyword evidence="4" id="KW-1185">Reference proteome</keyword>
<organism evidence="3 4">
    <name type="scientific">Phreatobacter cathodiphilus</name>
    <dbReference type="NCBI Taxonomy" id="1868589"/>
    <lineage>
        <taxon>Bacteria</taxon>
        <taxon>Pseudomonadati</taxon>
        <taxon>Pseudomonadota</taxon>
        <taxon>Alphaproteobacteria</taxon>
        <taxon>Hyphomicrobiales</taxon>
        <taxon>Phreatobacteraceae</taxon>
        <taxon>Phreatobacter</taxon>
    </lineage>
</organism>
<dbReference type="PRINTS" id="PR00081">
    <property type="entry name" value="GDHRDH"/>
</dbReference>
<sequence>MTDKPFSGRIACVTGASRGIGRATALALAAGGAQVVAVARTQGGLESLDDAIRQAGGLAPTLVPLDIRDGDGLDRLGLAIHERWGKLDVLVANGAILGPISPLGHVVPKDWDQIVAVNLTAQWRLIRSFDPLLQASVAGRAVFVTSGAATKCRPFWGPYSSTKAAVDALARTYAAETERTAIRVNLFNPGPIRTTMRAQAMPGEDPQTLEPPEAAAEAIVAMCLTSVTESGRLYDYPTRSWKSFRDPA</sequence>
<dbReference type="PANTHER" id="PTHR44196">
    <property type="entry name" value="DEHYDROGENASE/REDUCTASE SDR FAMILY MEMBER 7B"/>
    <property type="match status" value="1"/>
</dbReference>
<evidence type="ECO:0000313" key="3">
    <source>
        <dbReference type="EMBL" id="AVO44511.1"/>
    </source>
</evidence>
<dbReference type="PANTHER" id="PTHR44196:SF4">
    <property type="entry name" value="SHORT CHAIN DEHYDROGENASE"/>
    <property type="match status" value="1"/>
</dbReference>
<proteinExistence type="inferred from homology"/>
<dbReference type="CDD" id="cd05233">
    <property type="entry name" value="SDR_c"/>
    <property type="match status" value="1"/>
</dbReference>
<gene>
    <name evidence="3" type="ORF">C6569_05225</name>
</gene>
<dbReference type="GO" id="GO:0016020">
    <property type="term" value="C:membrane"/>
    <property type="evidence" value="ECO:0007669"/>
    <property type="project" value="TreeGrafter"/>
</dbReference>
<comment type="similarity">
    <text evidence="1">Belongs to the short-chain dehydrogenases/reductases (SDR) family.</text>
</comment>
<dbReference type="GO" id="GO:0016491">
    <property type="term" value="F:oxidoreductase activity"/>
    <property type="evidence" value="ECO:0007669"/>
    <property type="project" value="UniProtKB-KW"/>
</dbReference>
<reference evidence="3 4" key="1">
    <citation type="submission" date="2018-03" db="EMBL/GenBank/DDBJ databases">
        <title>Genome sequencing of Phreatobacter sp.</title>
        <authorList>
            <person name="Kim S.-J."/>
            <person name="Heo J."/>
            <person name="Kwon S.-W."/>
        </authorList>
    </citation>
    <scope>NUCLEOTIDE SEQUENCE [LARGE SCALE GENOMIC DNA]</scope>
    <source>
        <strain evidence="3 4">S-12</strain>
    </source>
</reference>
<dbReference type="RefSeq" id="WP_106747841.1">
    <property type="nucleotide sequence ID" value="NZ_CP027668.1"/>
</dbReference>
<dbReference type="InterPro" id="IPR020904">
    <property type="entry name" value="Sc_DH/Rdtase_CS"/>
</dbReference>
<dbReference type="EMBL" id="CP027668">
    <property type="protein sequence ID" value="AVO44511.1"/>
    <property type="molecule type" value="Genomic_DNA"/>
</dbReference>
<dbReference type="InterPro" id="IPR002347">
    <property type="entry name" value="SDR_fam"/>
</dbReference>
<dbReference type="Pfam" id="PF00106">
    <property type="entry name" value="adh_short"/>
    <property type="match status" value="1"/>
</dbReference>
<name>A0A2S0N998_9HYPH</name>
<evidence type="ECO:0000256" key="1">
    <source>
        <dbReference type="ARBA" id="ARBA00006484"/>
    </source>
</evidence>
<dbReference type="AlphaFoldDB" id="A0A2S0N998"/>
<dbReference type="KEGG" id="phr:C6569_05225"/>
<dbReference type="SUPFAM" id="SSF51735">
    <property type="entry name" value="NAD(P)-binding Rossmann-fold domains"/>
    <property type="match status" value="1"/>
</dbReference>
<keyword evidence="2" id="KW-0560">Oxidoreductase</keyword>
<protein>
    <submittedName>
        <fullName evidence="3">Oxidoreductase</fullName>
    </submittedName>
</protein>
<dbReference type="OrthoDB" id="9790785at2"/>
<evidence type="ECO:0000256" key="2">
    <source>
        <dbReference type="ARBA" id="ARBA00023002"/>
    </source>
</evidence>
<dbReference type="Proteomes" id="UP000237889">
    <property type="component" value="Chromosome"/>
</dbReference>